<keyword evidence="2" id="KW-1185">Reference proteome</keyword>
<sequence>MGGGLKSSYHELPTSTCNSKRSYAIANHILTSSIAPECAVVNTQPMSQPRPSQSSADVLAELRKDGVLPLNSRGESIAFQVLVSPVKPNPEFEEPPRARRPIRLEKLEETLQERRERVKKEPARSRTKLRQELNDAASRRQYMLEERSRRLAEDLEKRQRLAAERRTETMAEDVLKARRSRLTSSPEFAVSDFEPLETYHASDEDDEWGAVLNF</sequence>
<reference evidence="1" key="1">
    <citation type="submission" date="2022-01" db="EMBL/GenBank/DDBJ databases">
        <authorList>
            <person name="Braso-Vives M."/>
        </authorList>
    </citation>
    <scope>NUCLEOTIDE SEQUENCE</scope>
</reference>
<evidence type="ECO:0000313" key="2">
    <source>
        <dbReference type="Proteomes" id="UP000838412"/>
    </source>
</evidence>
<dbReference type="OrthoDB" id="10098583at2759"/>
<protein>
    <submittedName>
        <fullName evidence="1">Hypp7720 protein</fullName>
    </submittedName>
</protein>
<dbReference type="Proteomes" id="UP000838412">
    <property type="component" value="Chromosome 15"/>
</dbReference>
<dbReference type="AlphaFoldDB" id="A0A8K0EFB7"/>
<gene>
    <name evidence="1" type="primary">Hypp7720</name>
    <name evidence="1" type="ORF">BLAG_LOCUS8446</name>
</gene>
<evidence type="ECO:0000313" key="1">
    <source>
        <dbReference type="EMBL" id="CAH1246414.1"/>
    </source>
</evidence>
<accession>A0A8K0EFB7</accession>
<dbReference type="EMBL" id="OV696700">
    <property type="protein sequence ID" value="CAH1246414.1"/>
    <property type="molecule type" value="Genomic_DNA"/>
</dbReference>
<name>A0A8K0EFB7_BRALA</name>
<organism evidence="1 2">
    <name type="scientific">Branchiostoma lanceolatum</name>
    <name type="common">Common lancelet</name>
    <name type="synonym">Amphioxus lanceolatum</name>
    <dbReference type="NCBI Taxonomy" id="7740"/>
    <lineage>
        <taxon>Eukaryota</taxon>
        <taxon>Metazoa</taxon>
        <taxon>Chordata</taxon>
        <taxon>Cephalochordata</taxon>
        <taxon>Leptocardii</taxon>
        <taxon>Amphioxiformes</taxon>
        <taxon>Branchiostomatidae</taxon>
        <taxon>Branchiostoma</taxon>
    </lineage>
</organism>
<proteinExistence type="predicted"/>